<reference evidence="1" key="1">
    <citation type="submission" date="2024-06" db="EMBL/GenBank/DDBJ databases">
        <title>High activity and specificity of bacteriophage cocktails against carbapenem-resistant Klebsiella pneumoniae belonging to high-risk clones CG258 and ST307.</title>
        <authorList>
            <person name="Jimenez Quiceno J."/>
            <person name="Salazar Ospina L."/>
            <person name="Tellez Carrasquilla S."/>
        </authorList>
    </citation>
    <scope>NUCLEOTIDE SEQUENCE</scope>
</reference>
<organism evidence="1">
    <name type="scientific">Klebsiella phage FKP3</name>
    <dbReference type="NCBI Taxonomy" id="3231233"/>
    <lineage>
        <taxon>Viruses</taxon>
        <taxon>Duplodnaviria</taxon>
        <taxon>Heunggongvirae</taxon>
        <taxon>Uroviricota</taxon>
        <taxon>Caudoviricetes</taxon>
        <taxon>Stephanstirmvirinae</taxon>
        <taxon>Justusliebigvirus</taxon>
    </lineage>
</organism>
<name>A0AAU8HZS0_9CAUD</name>
<protein>
    <submittedName>
        <fullName evidence="1">Uncharacterized protein</fullName>
    </submittedName>
</protein>
<accession>A0AAU8HZS0</accession>
<evidence type="ECO:0000313" key="1">
    <source>
        <dbReference type="EMBL" id="XCI77959.1"/>
    </source>
</evidence>
<dbReference type="EMBL" id="PP895363">
    <property type="protein sequence ID" value="XCI77959.1"/>
    <property type="molecule type" value="Genomic_DNA"/>
</dbReference>
<sequence>MGHNVPIQEMTRLPTAVNLGDDSRRASTAIIAGSSP</sequence>
<proteinExistence type="predicted"/>